<dbReference type="InterPro" id="IPR011042">
    <property type="entry name" value="6-blade_b-propeller_TolB-like"/>
</dbReference>
<evidence type="ECO:0000256" key="5">
    <source>
        <dbReference type="SAM" id="Phobius"/>
    </source>
</evidence>
<feature type="transmembrane region" description="Helical" evidence="5">
    <location>
        <begin position="7"/>
        <end position="29"/>
    </location>
</feature>
<evidence type="ECO:0000256" key="4">
    <source>
        <dbReference type="ARBA" id="ARBA00023136"/>
    </source>
</evidence>
<dbReference type="Pfam" id="PF06977">
    <property type="entry name" value="SdiA-regulated"/>
    <property type="match status" value="1"/>
</dbReference>
<comment type="subcellular location">
    <subcellularLocation>
        <location evidence="1">Cell membrane</location>
    </subcellularLocation>
</comment>
<dbReference type="EMBL" id="JAAGRN010000002">
    <property type="protein sequence ID" value="NDY82348.1"/>
    <property type="molecule type" value="Genomic_DNA"/>
</dbReference>
<keyword evidence="5" id="KW-1133">Transmembrane helix</keyword>
<dbReference type="AlphaFoldDB" id="A0A6B2QXG0"/>
<dbReference type="Gene3D" id="2.120.10.30">
    <property type="entry name" value="TolB, C-terminal domain"/>
    <property type="match status" value="1"/>
</dbReference>
<reference evidence="6" key="1">
    <citation type="submission" date="2020-02" db="EMBL/GenBank/DDBJ databases">
        <authorList>
            <person name="Chen W.-M."/>
        </authorList>
    </citation>
    <scope>NUCLEOTIDE SEQUENCE</scope>
    <source>
        <strain evidence="6">NBD-18</strain>
    </source>
</reference>
<evidence type="ECO:0000256" key="2">
    <source>
        <dbReference type="ARBA" id="ARBA00009852"/>
    </source>
</evidence>
<protein>
    <recommendedName>
        <fullName evidence="7">SMP-30/Gluconolactonase/LRE-like region domain-containing protein</fullName>
    </recommendedName>
</protein>
<comment type="caution">
    <text evidence="6">The sequence shown here is derived from an EMBL/GenBank/DDBJ whole genome shotgun (WGS) entry which is preliminary data.</text>
</comment>
<name>A0A6B2QXG0_9BURK</name>
<evidence type="ECO:0000256" key="3">
    <source>
        <dbReference type="ARBA" id="ARBA00022475"/>
    </source>
</evidence>
<organism evidence="6">
    <name type="scientific">Sheuella amnicola</name>
    <dbReference type="NCBI Taxonomy" id="2707330"/>
    <lineage>
        <taxon>Bacteria</taxon>
        <taxon>Pseudomonadati</taxon>
        <taxon>Pseudomonadota</taxon>
        <taxon>Betaproteobacteria</taxon>
        <taxon>Burkholderiales</taxon>
        <taxon>Alcaligenaceae</taxon>
        <taxon>Sheuella</taxon>
    </lineage>
</organism>
<accession>A0A6B2QXG0</accession>
<proteinExistence type="inferred from homology"/>
<dbReference type="GO" id="GO:0005886">
    <property type="term" value="C:plasma membrane"/>
    <property type="evidence" value="ECO:0007669"/>
    <property type="project" value="UniProtKB-SubCell"/>
</dbReference>
<dbReference type="RefSeq" id="WP_163651674.1">
    <property type="nucleotide sequence ID" value="NZ_JAAGRN010000002.1"/>
</dbReference>
<keyword evidence="5" id="KW-0812">Transmembrane</keyword>
<evidence type="ECO:0000256" key="1">
    <source>
        <dbReference type="ARBA" id="ARBA00004236"/>
    </source>
</evidence>
<evidence type="ECO:0000313" key="6">
    <source>
        <dbReference type="EMBL" id="NDY82348.1"/>
    </source>
</evidence>
<sequence length="314" mass="34489">MSDLVKFLSKILLACVLIIIVGWAVYIGVRYYHAEQVAYRWISGLAAKQAQWENKISAAGGNTLTGYATPDSPTTIDGIQGSLVGLTYDPLQKRLWAVANKPATLISLSLEGQVIGTYPLKGMSEVNGIAWMGGNRVAMVNGRRSRLVITEVPSEPQTLDVTRAFSLVLKFGESEDSNYGFDGLGYDLKRDRLYIAKEHSPRALYRISGLNNLQSPDSRGMRIENVSYWLDEIPFATDLSSVEVDPLTGRVFLLSEESQMIVQLDGDSGTGRGMLSLKPKGGKPMPHPDGVATDEAGNIYIVSEPNLFYRLRKP</sequence>
<gene>
    <name evidence="6" type="ORF">G3I67_03785</name>
</gene>
<comment type="similarity">
    <text evidence="2">Belongs to the YjiK family.</text>
</comment>
<evidence type="ECO:0008006" key="7">
    <source>
        <dbReference type="Google" id="ProtNLM"/>
    </source>
</evidence>
<dbReference type="CDD" id="cd09971">
    <property type="entry name" value="SdiA-regulated"/>
    <property type="match status" value="1"/>
</dbReference>
<keyword evidence="4 5" id="KW-0472">Membrane</keyword>
<dbReference type="SUPFAM" id="SSF50956">
    <property type="entry name" value="Thermostable phytase (3-phytase)"/>
    <property type="match status" value="1"/>
</dbReference>
<keyword evidence="3" id="KW-1003">Cell membrane</keyword>
<dbReference type="InterPro" id="IPR009722">
    <property type="entry name" value="YjiK/CarP"/>
</dbReference>